<dbReference type="InterPro" id="IPR006684">
    <property type="entry name" value="YbgC/YbaW"/>
</dbReference>
<dbReference type="SUPFAM" id="SSF54637">
    <property type="entry name" value="Thioesterase/thiol ester dehydrase-isomerase"/>
    <property type="match status" value="1"/>
</dbReference>
<dbReference type="PROSITE" id="PS01328">
    <property type="entry name" value="4HBCOA_THIOESTERASE"/>
    <property type="match status" value="1"/>
</dbReference>
<dbReference type="PATRIC" id="fig|929558.5.peg.2859"/>
<dbReference type="EMBL" id="AFRZ01000001">
    <property type="protein sequence ID" value="EHP31391.1"/>
    <property type="molecule type" value="Genomic_DNA"/>
</dbReference>
<dbReference type="NCBIfam" id="TIGR00051">
    <property type="entry name" value="YbgC/FadM family acyl-CoA thioesterase"/>
    <property type="match status" value="1"/>
</dbReference>
<evidence type="ECO:0000256" key="1">
    <source>
        <dbReference type="ARBA" id="ARBA00005953"/>
    </source>
</evidence>
<evidence type="ECO:0000256" key="2">
    <source>
        <dbReference type="ARBA" id="ARBA00022801"/>
    </source>
</evidence>
<dbReference type="OrthoDB" id="9808429at2"/>
<evidence type="ECO:0000313" key="4">
    <source>
        <dbReference type="EMBL" id="EHP31391.1"/>
    </source>
</evidence>
<dbReference type="InterPro" id="IPR008272">
    <property type="entry name" value="HB-CoA_thioesterase_AS"/>
</dbReference>
<dbReference type="PANTHER" id="PTHR31793">
    <property type="entry name" value="4-HYDROXYBENZOYL-COA THIOESTERASE FAMILY MEMBER"/>
    <property type="match status" value="1"/>
</dbReference>
<dbReference type="CDD" id="cd00586">
    <property type="entry name" value="4HBT"/>
    <property type="match status" value="1"/>
</dbReference>
<dbReference type="RefSeq" id="WP_008341625.1">
    <property type="nucleotide sequence ID" value="NZ_AFRZ01000001.1"/>
</dbReference>
<sequence>MKIRVYYEDTDTGGVVYHSNYLNFCERARSDAFFKKGMTPVLDNGHFVARKLEADYIISAKLGDVLDIKTELIQMKAASFILSQTIYRDGKKIFGLSITLAYITFEGRPQKIDADTKELILSLFDI</sequence>
<dbReference type="eggNOG" id="COG0824">
    <property type="taxonomic scope" value="Bacteria"/>
</dbReference>
<reference evidence="4 5" key="1">
    <citation type="journal article" date="2012" name="Proc. Natl. Acad. Sci. U.S.A.">
        <title>Genome and physiology of a model Epsilonproteobacterium responsible for sulfide detoxification in marine oxygen depletion zones.</title>
        <authorList>
            <person name="Grote J."/>
            <person name="Schott T."/>
            <person name="Bruckner C.G."/>
            <person name="Glockner F.O."/>
            <person name="Jost G."/>
            <person name="Teeling H."/>
            <person name="Labrenz M."/>
            <person name="Jurgens K."/>
        </authorList>
    </citation>
    <scope>NUCLEOTIDE SEQUENCE [LARGE SCALE GENOMIC DNA]</scope>
    <source>
        <strain evidence="4 5">GD1</strain>
    </source>
</reference>
<dbReference type="InterPro" id="IPR006683">
    <property type="entry name" value="Thioestr_dom"/>
</dbReference>
<protein>
    <submittedName>
        <fullName evidence="4">Putative acyl-CoA thioester hydrolase</fullName>
    </submittedName>
</protein>
<comment type="caution">
    <text evidence="4">The sequence shown here is derived from an EMBL/GenBank/DDBJ whole genome shotgun (WGS) entry which is preliminary data.</text>
</comment>
<organism evidence="4 5">
    <name type="scientific">Sulfurimonas gotlandica (strain DSM 19862 / JCM 16533 / GD1)</name>
    <dbReference type="NCBI Taxonomy" id="929558"/>
    <lineage>
        <taxon>Bacteria</taxon>
        <taxon>Pseudomonadati</taxon>
        <taxon>Campylobacterota</taxon>
        <taxon>Epsilonproteobacteria</taxon>
        <taxon>Campylobacterales</taxon>
        <taxon>Sulfurimonadaceae</taxon>
        <taxon>Sulfurimonas</taxon>
    </lineage>
</organism>
<dbReference type="InterPro" id="IPR029069">
    <property type="entry name" value="HotDog_dom_sf"/>
</dbReference>
<dbReference type="STRING" id="929558.SMGD1_2869"/>
<feature type="domain" description="Thioesterase" evidence="3">
    <location>
        <begin position="13"/>
        <end position="91"/>
    </location>
</feature>
<dbReference type="Pfam" id="PF03061">
    <property type="entry name" value="4HBT"/>
    <property type="match status" value="1"/>
</dbReference>
<keyword evidence="2 4" id="KW-0378">Hydrolase</keyword>
<name>H1FUP7_SULGG</name>
<dbReference type="PIRSF" id="PIRSF003230">
    <property type="entry name" value="YbgC"/>
    <property type="match status" value="1"/>
</dbReference>
<comment type="similarity">
    <text evidence="1">Belongs to the 4-hydroxybenzoyl-CoA thioesterase family.</text>
</comment>
<proteinExistence type="inferred from homology"/>
<dbReference type="PANTHER" id="PTHR31793:SF37">
    <property type="entry name" value="ACYL-COA THIOESTER HYDROLASE YBGC"/>
    <property type="match status" value="1"/>
</dbReference>
<keyword evidence="5" id="KW-1185">Reference proteome</keyword>
<evidence type="ECO:0000313" key="5">
    <source>
        <dbReference type="Proteomes" id="UP000006431"/>
    </source>
</evidence>
<evidence type="ECO:0000259" key="3">
    <source>
        <dbReference type="Pfam" id="PF03061"/>
    </source>
</evidence>
<dbReference type="HOGENOM" id="CLU_101141_7_1_7"/>
<accession>H1FUP7</accession>
<dbReference type="InterPro" id="IPR050563">
    <property type="entry name" value="4-hydroxybenzoyl-CoA_TE"/>
</dbReference>
<dbReference type="GO" id="GO:0047617">
    <property type="term" value="F:fatty acyl-CoA hydrolase activity"/>
    <property type="evidence" value="ECO:0007669"/>
    <property type="project" value="TreeGrafter"/>
</dbReference>
<dbReference type="Gene3D" id="3.10.129.10">
    <property type="entry name" value="Hotdog Thioesterase"/>
    <property type="match status" value="1"/>
</dbReference>
<dbReference type="AlphaFoldDB" id="H1FUP7"/>
<gene>
    <name evidence="4" type="ORF">SMGD1_2869</name>
</gene>
<dbReference type="Proteomes" id="UP000006431">
    <property type="component" value="Unassembled WGS sequence"/>
</dbReference>